<evidence type="ECO:0000256" key="5">
    <source>
        <dbReference type="ARBA" id="ARBA00022519"/>
    </source>
</evidence>
<keyword evidence="7 9" id="KW-1133">Transmembrane helix</keyword>
<keyword evidence="12" id="KW-1185">Reference proteome</keyword>
<dbReference type="NCBIfam" id="TIGR01726">
    <property type="entry name" value="HEQRo_perm_3TM"/>
    <property type="match status" value="1"/>
</dbReference>
<feature type="transmembrane region" description="Helical" evidence="9">
    <location>
        <begin position="12"/>
        <end position="37"/>
    </location>
</feature>
<dbReference type="EMBL" id="JACIIX010000002">
    <property type="protein sequence ID" value="MBB6209503.1"/>
    <property type="molecule type" value="Genomic_DNA"/>
</dbReference>
<dbReference type="PANTHER" id="PTHR30133:SF2">
    <property type="entry name" value="ARGININE ABC TRANSPORTER PERMEASE PROTEIN ARTQ"/>
    <property type="match status" value="1"/>
</dbReference>
<dbReference type="InterPro" id="IPR051613">
    <property type="entry name" value="ABC_transp_permease_HisMQ"/>
</dbReference>
<evidence type="ECO:0000256" key="3">
    <source>
        <dbReference type="ARBA" id="ARBA00022448"/>
    </source>
</evidence>
<evidence type="ECO:0000256" key="2">
    <source>
        <dbReference type="ARBA" id="ARBA00010072"/>
    </source>
</evidence>
<keyword evidence="4" id="KW-1003">Cell membrane</keyword>
<comment type="caution">
    <text evidence="11">The sequence shown here is derived from an EMBL/GenBank/DDBJ whole genome shotgun (WGS) entry which is preliminary data.</text>
</comment>
<dbReference type="RefSeq" id="WP_184261824.1">
    <property type="nucleotide sequence ID" value="NZ_JACIIX010000002.1"/>
</dbReference>
<accession>A0A7W9ZE63</accession>
<dbReference type="InterPro" id="IPR010065">
    <property type="entry name" value="AA_ABC_transptr_permease_3TM"/>
</dbReference>
<organism evidence="11 12">
    <name type="scientific">Novispirillum itersonii</name>
    <name type="common">Aquaspirillum itersonii</name>
    <dbReference type="NCBI Taxonomy" id="189"/>
    <lineage>
        <taxon>Bacteria</taxon>
        <taxon>Pseudomonadati</taxon>
        <taxon>Pseudomonadota</taxon>
        <taxon>Alphaproteobacteria</taxon>
        <taxon>Rhodospirillales</taxon>
        <taxon>Novispirillaceae</taxon>
        <taxon>Novispirillum</taxon>
    </lineage>
</organism>
<reference evidence="11 12" key="1">
    <citation type="submission" date="2020-08" db="EMBL/GenBank/DDBJ databases">
        <title>Genomic Encyclopedia of Type Strains, Phase IV (KMG-IV): sequencing the most valuable type-strain genomes for metagenomic binning, comparative biology and taxonomic classification.</title>
        <authorList>
            <person name="Goeker M."/>
        </authorList>
    </citation>
    <scope>NUCLEOTIDE SEQUENCE [LARGE SCALE GENOMIC DNA]</scope>
    <source>
        <strain evidence="11 12">DSM 11590</strain>
    </source>
</reference>
<keyword evidence="6 9" id="KW-0812">Transmembrane</keyword>
<comment type="subcellular location">
    <subcellularLocation>
        <location evidence="1">Cell inner membrane</location>
        <topology evidence="1">Multi-pass membrane protein</topology>
    </subcellularLocation>
    <subcellularLocation>
        <location evidence="9">Cell membrane</location>
        <topology evidence="9">Multi-pass membrane protein</topology>
    </subcellularLocation>
</comment>
<feature type="domain" description="ABC transmembrane type-1" evidence="10">
    <location>
        <begin position="13"/>
        <end position="207"/>
    </location>
</feature>
<keyword evidence="5" id="KW-0997">Cell inner membrane</keyword>
<dbReference type="InterPro" id="IPR035906">
    <property type="entry name" value="MetI-like_sf"/>
</dbReference>
<gene>
    <name evidence="11" type="ORF">FHS48_000905</name>
</gene>
<keyword evidence="8 9" id="KW-0472">Membrane</keyword>
<dbReference type="PANTHER" id="PTHR30133">
    <property type="entry name" value="CATIONIC AMINO ACID TRANSPORTER, MEMBRANE COMPONENT"/>
    <property type="match status" value="1"/>
</dbReference>
<dbReference type="PROSITE" id="PS50928">
    <property type="entry name" value="ABC_TM1"/>
    <property type="match status" value="1"/>
</dbReference>
<sequence length="222" mass="23464">MLQGFGPQLLAGLAITVQVALVALGVGLILGLSGGIAKVYGNRAVRGVAEVYTTIFRGLPEFLVVLIAFFGGSLILAQFSEDAELNAFTAGSLALATTFGAYATEVFRGAFQSIPPGQIEAGKAVGLSGIKIMRRIVLPQVWRLALPGLGNLFLSLLKDTALVSVIGVDDLMRKADIARSVTKDSFTMYAAAAVLYLLLTAVTTLTLHLLERRANRGIRRTA</sequence>
<comment type="similarity">
    <text evidence="2">Belongs to the binding-protein-dependent transport system permease family. HisMQ subfamily.</text>
</comment>
<feature type="transmembrane region" description="Helical" evidence="9">
    <location>
        <begin position="186"/>
        <end position="210"/>
    </location>
</feature>
<protein>
    <submittedName>
        <fullName evidence="11">Polar amino acid transport system permease protein</fullName>
    </submittedName>
</protein>
<evidence type="ECO:0000256" key="9">
    <source>
        <dbReference type="RuleBase" id="RU363032"/>
    </source>
</evidence>
<evidence type="ECO:0000256" key="4">
    <source>
        <dbReference type="ARBA" id="ARBA00022475"/>
    </source>
</evidence>
<dbReference type="Pfam" id="PF00528">
    <property type="entry name" value="BPD_transp_1"/>
    <property type="match status" value="1"/>
</dbReference>
<dbReference type="Proteomes" id="UP000544872">
    <property type="component" value="Unassembled WGS sequence"/>
</dbReference>
<feature type="transmembrane region" description="Helical" evidence="9">
    <location>
        <begin position="58"/>
        <end position="79"/>
    </location>
</feature>
<dbReference type="Gene3D" id="1.10.3720.10">
    <property type="entry name" value="MetI-like"/>
    <property type="match status" value="1"/>
</dbReference>
<dbReference type="AlphaFoldDB" id="A0A7W9ZE63"/>
<dbReference type="CDD" id="cd06261">
    <property type="entry name" value="TM_PBP2"/>
    <property type="match status" value="1"/>
</dbReference>
<evidence type="ECO:0000259" key="10">
    <source>
        <dbReference type="PROSITE" id="PS50928"/>
    </source>
</evidence>
<keyword evidence="3 9" id="KW-0813">Transport</keyword>
<evidence type="ECO:0000256" key="8">
    <source>
        <dbReference type="ARBA" id="ARBA00023136"/>
    </source>
</evidence>
<dbReference type="GO" id="GO:0043190">
    <property type="term" value="C:ATP-binding cassette (ABC) transporter complex"/>
    <property type="evidence" value="ECO:0007669"/>
    <property type="project" value="InterPro"/>
</dbReference>
<evidence type="ECO:0000256" key="1">
    <source>
        <dbReference type="ARBA" id="ARBA00004429"/>
    </source>
</evidence>
<name>A0A7W9ZE63_NOVIT</name>
<dbReference type="InterPro" id="IPR000515">
    <property type="entry name" value="MetI-like"/>
</dbReference>
<evidence type="ECO:0000256" key="7">
    <source>
        <dbReference type="ARBA" id="ARBA00022989"/>
    </source>
</evidence>
<dbReference type="GO" id="GO:0022857">
    <property type="term" value="F:transmembrane transporter activity"/>
    <property type="evidence" value="ECO:0007669"/>
    <property type="project" value="InterPro"/>
</dbReference>
<dbReference type="SUPFAM" id="SSF161098">
    <property type="entry name" value="MetI-like"/>
    <property type="match status" value="1"/>
</dbReference>
<proteinExistence type="inferred from homology"/>
<evidence type="ECO:0000313" key="11">
    <source>
        <dbReference type="EMBL" id="MBB6209503.1"/>
    </source>
</evidence>
<evidence type="ECO:0000256" key="6">
    <source>
        <dbReference type="ARBA" id="ARBA00022692"/>
    </source>
</evidence>
<evidence type="ECO:0000313" key="12">
    <source>
        <dbReference type="Proteomes" id="UP000544872"/>
    </source>
</evidence>